<evidence type="ECO:0000256" key="2">
    <source>
        <dbReference type="SAM" id="MobiDB-lite"/>
    </source>
</evidence>
<feature type="coiled-coil region" evidence="1">
    <location>
        <begin position="1004"/>
        <end position="1076"/>
    </location>
</feature>
<dbReference type="PANTHER" id="PTHR47357">
    <property type="entry name" value="COP1-INTERACTIVE PROTEIN 1"/>
    <property type="match status" value="1"/>
</dbReference>
<feature type="compositionally biased region" description="Basic and acidic residues" evidence="2">
    <location>
        <begin position="642"/>
        <end position="664"/>
    </location>
</feature>
<gene>
    <name evidence="4" type="primary">LOC106810334</name>
</gene>
<feature type="region of interest" description="Disordered" evidence="2">
    <location>
        <begin position="642"/>
        <end position="674"/>
    </location>
</feature>
<evidence type="ECO:0000313" key="4">
    <source>
        <dbReference type="RefSeq" id="XP_014669129.1"/>
    </source>
</evidence>
<dbReference type="Gene3D" id="1.20.5.340">
    <property type="match status" value="1"/>
</dbReference>
<feature type="compositionally biased region" description="Basic and acidic residues" evidence="2">
    <location>
        <begin position="503"/>
        <end position="513"/>
    </location>
</feature>
<feature type="region of interest" description="Disordered" evidence="2">
    <location>
        <begin position="470"/>
        <end position="519"/>
    </location>
</feature>
<feature type="coiled-coil region" evidence="1">
    <location>
        <begin position="823"/>
        <end position="977"/>
    </location>
</feature>
<feature type="compositionally biased region" description="Low complexity" evidence="2">
    <location>
        <begin position="1601"/>
        <end position="1619"/>
    </location>
</feature>
<feature type="coiled-coil region" evidence="1">
    <location>
        <begin position="307"/>
        <end position="404"/>
    </location>
</feature>
<accession>A0ABM1EAA8</accession>
<dbReference type="PANTHER" id="PTHR47357:SF1">
    <property type="entry name" value="SPINDLE POLE BODY COMPONENT 110"/>
    <property type="match status" value="1"/>
</dbReference>
<feature type="region of interest" description="Disordered" evidence="2">
    <location>
        <begin position="1494"/>
        <end position="1523"/>
    </location>
</feature>
<feature type="coiled-coil region" evidence="1">
    <location>
        <begin position="1909"/>
        <end position="1963"/>
    </location>
</feature>
<dbReference type="RefSeq" id="XP_014669129.1">
    <property type="nucleotide sequence ID" value="XM_014813643.1"/>
</dbReference>
<organism evidence="3 4">
    <name type="scientific">Priapulus caudatus</name>
    <name type="common">Priapulid worm</name>
    <dbReference type="NCBI Taxonomy" id="37621"/>
    <lineage>
        <taxon>Eukaryota</taxon>
        <taxon>Metazoa</taxon>
        <taxon>Ecdysozoa</taxon>
        <taxon>Scalidophora</taxon>
        <taxon>Priapulida</taxon>
        <taxon>Priapulimorpha</taxon>
        <taxon>Priapulimorphida</taxon>
        <taxon>Priapulidae</taxon>
        <taxon>Priapulus</taxon>
    </lineage>
</organism>
<feature type="compositionally biased region" description="Basic and acidic residues" evidence="2">
    <location>
        <begin position="1118"/>
        <end position="1161"/>
    </location>
</feature>
<sequence length="2007" mass="226693">MKVSRAMFLHDFIKRYSRAVLATIYAISNSTSADEIQKESAAVILDHEQLQAQNRDLEQTQLEGAKELASLRACERARECQHAELCSRHERQTEEVTRLRHKLSATIEGRCEEDRVWQEKLVQLKQCREKVGSLEADVKRLELDNSYFRHQVELMQEDDERRHLDCSATESANEADPPARYAEHDRQVKQLSEREVISLQEKMEELVVAGREKEASLQQKMEQLVVEGREKEACLQEKIEQLLVAGREKETSLQAKMEELVVEGREKETSLQVKMEELVVAGKEKEASLQEKIEELLVAGREKEASLQEKEAKVAESQAKVTEYEAKVAEHEAKVTEYKVKIAEYEVAVADYEVKVAECEAKVMESQAKVTEIEAKVTEYEAKVTEFQAKVDEYEVKVAECERRETELSCRLLQTDDDHRVTTQQLLDAAAEQCHEDARRQSKIKVLERNEFELTEQVTELELEIAQTKEAAGGATAVRRDDSSDADTDATVTAEETENGEAPIEHGDKEHNGKQSAMETDARLAEARVASLEAQLAGCSQQIAELQRKELRMLLRLRKFRQLKQDMVSYERLQKKLASVEQSEADTRVAMETMRVKMEETQQEEADAHVAMETMRVKMEEMQQEEADARVAMETMRAKMEEMQQERASMKEAARERVDDEGADSRSQASKRSLSLAPGVTAKLTYLERKICSLVDSETTLTDRVAELETTEACLRHELEKHQQSVEMKEHLRQELEKHQQSVEMKEHLRQELATLTEERQRLVAAAADRQGALDAAAERQCELETENASLKDAVKQVSIARDDAARQLRDELTTTQSHLAMLQHAERRAHDLEESVGALQSAALILERQENIYKSHIGDLEASVDALRAEMDAATAALQGATDARTARHPSSLYSDEQLHEKVAELVELETSLRQRIHELQQKEAAYRTTLAEADSLLRDAADGYRTQISELETSERALKERVAALERNEARLQGALRRDWGSDDKSRICELQQRNLQLEIGERRLRERVLELQRAETELKHQVALASERERRADADRSAAGELYERMHALELNEDELQKQVSVLEMQEAALRETLAQADRIVAERERALVARIGELEAVEAESERAMVVMTAATADARRSEEETREKLEEAEERERELRQREDAASAEKQEEATEKERAMRTLEEKLEKAEEKLSQQTAEFAGVEDQLREEVNELRNQVRGQKSEVARLESGRRGNAARTRKIADDKMALERQVAELENINRDMVRRYEAAAAEGATAAERQRELEARAFDLEKVNASLRQQVEYAAGQERLLTVKVADLEEKVAEAGEEREELERMRTNVIRSEANAASDAVKLNKLERLEGEQEHLRMSAQQLQRDRDCLEQQRQELEADLDRATWERDDASQRCETAETEARQFKKLAEILEAAREKVTREVKQLSADKQRAEELLKRATTDDAKLVKDQSESSSTLVQRLPQLPSAVAAANSSQLTQPIEAVSGDDTETAVDVALTPIRPTDDDASGCLSQAALAGPPSVDEQPSADFYEGVAGSGVQQLGGGCCRDDRDAKTTRVTPGRTDDTFAENVSESKVRMEPDTGDLSGGQIGAKSDATDGKDSPSCELAAAGGASATSSTASLASTPPLPPCSPPTNVSRSGSSSSADWVTVATDAAAPQQQASAGFTRGQHQQRPATRIPTMVRAGAKLPSPTATQQYKAALKRREEEAAELQQMIKKMKEVASQDRFELDVKKREVRDLQRDLKKLSKIMRQRNDEGAIVSALQSQVENTQLELESMRASASRGELLDCGATAQLDALKEEHENALQELQAEADRWRQGCDAAEAGRRKAEDTVTSLWSQLIELQTTATKYKQLQTQHDQLQEEMKELAARERHASDEIAQLEESCATLRGRLAREDEGRSEADALRKKFTTVEDELNKRKQKEEAYIEEINQLKQKVDSLNELSTKLEGMEKEHANLREKYEEVEKRKLSPTYLHHIHAWMNVNPFPLLLQYEEVRRESYNPHTCITYMHG</sequence>
<reference evidence="4" key="1">
    <citation type="submission" date="2025-08" db="UniProtKB">
        <authorList>
            <consortium name="RefSeq"/>
        </authorList>
    </citation>
    <scope>IDENTIFICATION</scope>
</reference>
<feature type="coiled-coil region" evidence="1">
    <location>
        <begin position="705"/>
        <end position="766"/>
    </location>
</feature>
<proteinExistence type="predicted"/>
<evidence type="ECO:0000313" key="3">
    <source>
        <dbReference type="Proteomes" id="UP000695022"/>
    </source>
</evidence>
<evidence type="ECO:0000256" key="1">
    <source>
        <dbReference type="SAM" id="Coils"/>
    </source>
</evidence>
<feature type="region of interest" description="Disordered" evidence="2">
    <location>
        <begin position="1535"/>
        <end position="1639"/>
    </location>
</feature>
<protein>
    <submittedName>
        <fullName evidence="4">Plectin-like</fullName>
    </submittedName>
</protein>
<name>A0ABM1EAA8_PRICU</name>
<feature type="region of interest" description="Disordered" evidence="2">
    <location>
        <begin position="1116"/>
        <end position="1161"/>
    </location>
</feature>
<dbReference type="GeneID" id="106810334"/>
<feature type="compositionally biased region" description="Polar residues" evidence="2">
    <location>
        <begin position="1630"/>
        <end position="1639"/>
    </location>
</feature>
<dbReference type="Proteomes" id="UP000695022">
    <property type="component" value="Unplaced"/>
</dbReference>
<feature type="coiled-coil region" evidence="1">
    <location>
        <begin position="1689"/>
        <end position="1880"/>
    </location>
</feature>
<keyword evidence="3" id="KW-1185">Reference proteome</keyword>
<keyword evidence="1" id="KW-0175">Coiled coil</keyword>